<dbReference type="RefSeq" id="WP_242626646.1">
    <property type="nucleotide sequence ID" value="NZ_FZNM01000008.1"/>
</dbReference>
<accession>A0A238X5K0</accession>
<evidence type="ECO:0000313" key="3">
    <source>
        <dbReference type="EMBL" id="SNR54177.1"/>
    </source>
</evidence>
<dbReference type="SUPFAM" id="SSF55729">
    <property type="entry name" value="Acyl-CoA N-acyltransferases (Nat)"/>
    <property type="match status" value="1"/>
</dbReference>
<proteinExistence type="predicted"/>
<dbReference type="PROSITE" id="PS51186">
    <property type="entry name" value="GNAT"/>
    <property type="match status" value="1"/>
</dbReference>
<sequence length="155" mass="16938">MPSPNIQVCLPEHLAGIEKVLMGIELFPADMLPEMIAPFLDGASSELWLGCVSNGIASGFCYARAEEMTEGTWNMLALGVAADLHGQGLGSALVAALEDRLQAQGARIIIVDTSSSDAFARARNFYEKNGYELEARIRDFWADGDDKITFRKKLR</sequence>
<dbReference type="CDD" id="cd04301">
    <property type="entry name" value="NAT_SF"/>
    <property type="match status" value="1"/>
</dbReference>
<gene>
    <name evidence="3" type="ORF">SAMN06265378_10842</name>
</gene>
<organism evidence="3 4">
    <name type="scientific">Paracoccus sediminis</name>
    <dbReference type="NCBI Taxonomy" id="1214787"/>
    <lineage>
        <taxon>Bacteria</taxon>
        <taxon>Pseudomonadati</taxon>
        <taxon>Pseudomonadota</taxon>
        <taxon>Alphaproteobacteria</taxon>
        <taxon>Rhodobacterales</taxon>
        <taxon>Paracoccaceae</taxon>
        <taxon>Paracoccus</taxon>
    </lineage>
</organism>
<keyword evidence="1 3" id="KW-0808">Transferase</keyword>
<dbReference type="Proteomes" id="UP000198409">
    <property type="component" value="Unassembled WGS sequence"/>
</dbReference>
<dbReference type="InterPro" id="IPR016181">
    <property type="entry name" value="Acyl_CoA_acyltransferase"/>
</dbReference>
<reference evidence="4" key="1">
    <citation type="submission" date="2017-06" db="EMBL/GenBank/DDBJ databases">
        <authorList>
            <person name="Varghese N."/>
            <person name="Submissions S."/>
        </authorList>
    </citation>
    <scope>NUCLEOTIDE SEQUENCE [LARGE SCALE GENOMIC DNA]</scope>
    <source>
        <strain evidence="4">DSM 26170</strain>
    </source>
</reference>
<dbReference type="GO" id="GO:0008080">
    <property type="term" value="F:N-acetyltransferase activity"/>
    <property type="evidence" value="ECO:0007669"/>
    <property type="project" value="InterPro"/>
</dbReference>
<dbReference type="PANTHER" id="PTHR13947">
    <property type="entry name" value="GNAT FAMILY N-ACETYLTRANSFERASE"/>
    <property type="match status" value="1"/>
</dbReference>
<dbReference type="InterPro" id="IPR000182">
    <property type="entry name" value="GNAT_dom"/>
</dbReference>
<evidence type="ECO:0000256" key="1">
    <source>
        <dbReference type="ARBA" id="ARBA00022679"/>
    </source>
</evidence>
<dbReference type="InterPro" id="IPR050769">
    <property type="entry name" value="NAT_camello-type"/>
</dbReference>
<dbReference type="Gene3D" id="3.40.630.30">
    <property type="match status" value="1"/>
</dbReference>
<dbReference type="PANTHER" id="PTHR13947:SF37">
    <property type="entry name" value="LD18367P"/>
    <property type="match status" value="1"/>
</dbReference>
<name>A0A238X5K0_9RHOB</name>
<dbReference type="AlphaFoldDB" id="A0A238X5K0"/>
<dbReference type="EMBL" id="FZNM01000008">
    <property type="protein sequence ID" value="SNR54177.1"/>
    <property type="molecule type" value="Genomic_DNA"/>
</dbReference>
<evidence type="ECO:0000259" key="2">
    <source>
        <dbReference type="PROSITE" id="PS51186"/>
    </source>
</evidence>
<evidence type="ECO:0000313" key="4">
    <source>
        <dbReference type="Proteomes" id="UP000198409"/>
    </source>
</evidence>
<feature type="domain" description="N-acetyltransferase" evidence="2">
    <location>
        <begin position="4"/>
        <end position="155"/>
    </location>
</feature>
<dbReference type="Pfam" id="PF00583">
    <property type="entry name" value="Acetyltransf_1"/>
    <property type="match status" value="1"/>
</dbReference>
<protein>
    <submittedName>
        <fullName evidence="3">Acetyltransferase (GNAT) family protein</fullName>
    </submittedName>
</protein>